<evidence type="ECO:0000256" key="1">
    <source>
        <dbReference type="SAM" id="Phobius"/>
    </source>
</evidence>
<gene>
    <name evidence="2" type="ORF">C3747_130g13</name>
</gene>
<feature type="transmembrane region" description="Helical" evidence="1">
    <location>
        <begin position="132"/>
        <end position="155"/>
    </location>
</feature>
<keyword evidence="1" id="KW-1133">Transmembrane helix</keyword>
<comment type="caution">
    <text evidence="2">The sequence shown here is derived from an EMBL/GenBank/DDBJ whole genome shotgun (WGS) entry which is preliminary data.</text>
</comment>
<dbReference type="VEuPathDB" id="TriTrypDB:C3747_130g13"/>
<evidence type="ECO:0000313" key="2">
    <source>
        <dbReference type="EMBL" id="PWV05461.1"/>
    </source>
</evidence>
<sequence>MRLRRAYHPPSSQNETYSTVNGVIRVLAGKNEFFLLLKAFSQLEAHFLAYFSHPVHIFFFFFFFCVCENMLNGMKMAITRLIPSARRVIFEDVARFWRELPDGVTEEKFNAWMRSMPLRKYQGRGYRIMCRFWAGLVCLAIVFFRCLRVLLAARYRFLSNERYFM</sequence>
<feature type="transmembrane region" description="Helical" evidence="1">
    <location>
        <begin position="47"/>
        <end position="67"/>
    </location>
</feature>
<name>A0A2V2WAA6_TRYCR</name>
<dbReference type="SUPFAM" id="SSF53448">
    <property type="entry name" value="Nucleotide-diphospho-sugar transferases"/>
    <property type="match status" value="1"/>
</dbReference>
<dbReference type="EMBL" id="PRFC01000130">
    <property type="protein sequence ID" value="PWV05461.1"/>
    <property type="molecule type" value="Genomic_DNA"/>
</dbReference>
<accession>A0A2V2WAA6</accession>
<dbReference type="InterPro" id="IPR029044">
    <property type="entry name" value="Nucleotide-diphossugar_trans"/>
</dbReference>
<dbReference type="AlphaFoldDB" id="A0A2V2WAA6"/>
<keyword evidence="2" id="KW-0808">Transferase</keyword>
<dbReference type="Gene3D" id="3.90.550.10">
    <property type="entry name" value="Spore Coat Polysaccharide Biosynthesis Protein SpsA, Chain A"/>
    <property type="match status" value="1"/>
</dbReference>
<dbReference type="Proteomes" id="UP000246078">
    <property type="component" value="Unassembled WGS sequence"/>
</dbReference>
<evidence type="ECO:0000313" key="3">
    <source>
        <dbReference type="Proteomes" id="UP000246078"/>
    </source>
</evidence>
<dbReference type="GO" id="GO:0016740">
    <property type="term" value="F:transferase activity"/>
    <property type="evidence" value="ECO:0007669"/>
    <property type="project" value="UniProtKB-KW"/>
</dbReference>
<keyword evidence="1" id="KW-0472">Membrane</keyword>
<reference evidence="2 3" key="1">
    <citation type="journal article" date="2018" name="Microb. Genom.">
        <title>Expanding an expanded genome: long-read sequencing of Trypanosoma cruzi.</title>
        <authorList>
            <person name="Berna L."/>
            <person name="Rodriguez M."/>
            <person name="Chiribao M.L."/>
            <person name="Parodi-Talice A."/>
            <person name="Pita S."/>
            <person name="Rijo G."/>
            <person name="Alvarez-Valin F."/>
            <person name="Robello C."/>
        </authorList>
    </citation>
    <scope>NUCLEOTIDE SEQUENCE [LARGE SCALE GENOMIC DNA]</scope>
    <source>
        <strain evidence="2 3">TCC</strain>
    </source>
</reference>
<keyword evidence="1" id="KW-0812">Transmembrane</keyword>
<proteinExistence type="predicted"/>
<protein>
    <submittedName>
        <fullName evidence="2">Putative glycosyltransferase family 15</fullName>
    </submittedName>
</protein>
<organism evidence="2 3">
    <name type="scientific">Trypanosoma cruzi</name>
    <dbReference type="NCBI Taxonomy" id="5693"/>
    <lineage>
        <taxon>Eukaryota</taxon>
        <taxon>Discoba</taxon>
        <taxon>Euglenozoa</taxon>
        <taxon>Kinetoplastea</taxon>
        <taxon>Metakinetoplastina</taxon>
        <taxon>Trypanosomatida</taxon>
        <taxon>Trypanosomatidae</taxon>
        <taxon>Trypanosoma</taxon>
        <taxon>Schizotrypanum</taxon>
    </lineage>
</organism>